<dbReference type="InterPro" id="IPR036890">
    <property type="entry name" value="HATPase_C_sf"/>
</dbReference>
<evidence type="ECO:0000313" key="1">
    <source>
        <dbReference type="EMBL" id="OXE95277.1"/>
    </source>
</evidence>
<dbReference type="EMBL" id="MUGS01000113">
    <property type="protein sequence ID" value="OXE95277.1"/>
    <property type="molecule type" value="Genomic_DNA"/>
</dbReference>
<dbReference type="RefSeq" id="WP_089482069.1">
    <property type="nucleotide sequence ID" value="NZ_MUGS01000113.1"/>
</dbReference>
<evidence type="ECO:0000313" key="2">
    <source>
        <dbReference type="Proteomes" id="UP000214684"/>
    </source>
</evidence>
<accession>A0A227NCF9</accession>
<comment type="caution">
    <text evidence="1">The sequence shown here is derived from an EMBL/GenBank/DDBJ whole genome shotgun (WGS) entry which is preliminary data.</text>
</comment>
<sequence length="141" mass="16083">MQNIIEGILAYSTLNKSIQKVEKISLNEIIENIKTDLELIIKEKGALLITGELPKIEGAAILIHQLFYNLIQNALKFSKPDHPVRVTIKSVIIKDTYTDFLKITESDSIRFIATGFSMHLRDFILKINIRETDLDSPCVER</sequence>
<evidence type="ECO:0008006" key="3">
    <source>
        <dbReference type="Google" id="ProtNLM"/>
    </source>
</evidence>
<organism evidence="1 2">
    <name type="scientific">Flavobacterium araucananum</name>
    <dbReference type="NCBI Taxonomy" id="946678"/>
    <lineage>
        <taxon>Bacteria</taxon>
        <taxon>Pseudomonadati</taxon>
        <taxon>Bacteroidota</taxon>
        <taxon>Flavobacteriia</taxon>
        <taxon>Flavobacteriales</taxon>
        <taxon>Flavobacteriaceae</taxon>
        <taxon>Flavobacterium</taxon>
    </lineage>
</organism>
<dbReference type="Proteomes" id="UP000214684">
    <property type="component" value="Unassembled WGS sequence"/>
</dbReference>
<reference evidence="1 2" key="1">
    <citation type="submission" date="2016-11" db="EMBL/GenBank/DDBJ databases">
        <title>Whole genomes of Flavobacteriaceae.</title>
        <authorList>
            <person name="Stine C."/>
            <person name="Li C."/>
            <person name="Tadesse D."/>
        </authorList>
    </citation>
    <scope>NUCLEOTIDE SEQUENCE [LARGE SCALE GENOMIC DNA]</scope>
    <source>
        <strain evidence="1 2">DSM 24704</strain>
    </source>
</reference>
<name>A0A227NCF9_9FLAO</name>
<dbReference type="OrthoDB" id="9815750at2"/>
<dbReference type="Gene3D" id="3.30.565.10">
    <property type="entry name" value="Histidine kinase-like ATPase, C-terminal domain"/>
    <property type="match status" value="1"/>
</dbReference>
<keyword evidence="2" id="KW-1185">Reference proteome</keyword>
<gene>
    <name evidence="1" type="ORF">B0A64_24530</name>
</gene>
<protein>
    <recommendedName>
        <fullName evidence="3">Histidine kinase domain-containing protein</fullName>
    </recommendedName>
</protein>
<dbReference type="AlphaFoldDB" id="A0A227NCF9"/>
<proteinExistence type="predicted"/>
<dbReference type="SUPFAM" id="SSF55874">
    <property type="entry name" value="ATPase domain of HSP90 chaperone/DNA topoisomerase II/histidine kinase"/>
    <property type="match status" value="1"/>
</dbReference>